<name>A0A0N7M099_9RHOB</name>
<keyword evidence="6 8" id="KW-1133">Transmembrane helix</keyword>
<evidence type="ECO:0000256" key="4">
    <source>
        <dbReference type="ARBA" id="ARBA00022475"/>
    </source>
</evidence>
<comment type="similarity">
    <text evidence="2 8">Belongs to the 4-toluene sulfonate uptake permease (TSUP) (TC 2.A.102) family.</text>
</comment>
<organism evidence="9 10">
    <name type="scientific">Tritonibacter multivorans</name>
    <dbReference type="NCBI Taxonomy" id="928856"/>
    <lineage>
        <taxon>Bacteria</taxon>
        <taxon>Pseudomonadati</taxon>
        <taxon>Pseudomonadota</taxon>
        <taxon>Alphaproteobacteria</taxon>
        <taxon>Rhodobacterales</taxon>
        <taxon>Paracoccaceae</taxon>
        <taxon>Tritonibacter</taxon>
    </lineage>
</organism>
<comment type="subcellular location">
    <subcellularLocation>
        <location evidence="1 8">Cell membrane</location>
        <topology evidence="1 8">Multi-pass membrane protein</topology>
    </subcellularLocation>
</comment>
<dbReference type="AlphaFoldDB" id="A0A0N7M099"/>
<dbReference type="RefSeq" id="WP_058290622.1">
    <property type="nucleotide sequence ID" value="NZ_CYSD01000037.1"/>
</dbReference>
<dbReference type="InterPro" id="IPR002781">
    <property type="entry name" value="TM_pro_TauE-like"/>
</dbReference>
<evidence type="ECO:0000256" key="5">
    <source>
        <dbReference type="ARBA" id="ARBA00022692"/>
    </source>
</evidence>
<dbReference type="GO" id="GO:0005886">
    <property type="term" value="C:plasma membrane"/>
    <property type="evidence" value="ECO:0007669"/>
    <property type="project" value="UniProtKB-SubCell"/>
</dbReference>
<dbReference type="PANTHER" id="PTHR30269">
    <property type="entry name" value="TRANSMEMBRANE PROTEIN YFCA"/>
    <property type="match status" value="1"/>
</dbReference>
<keyword evidence="10" id="KW-1185">Reference proteome</keyword>
<evidence type="ECO:0000313" key="9">
    <source>
        <dbReference type="EMBL" id="CUH79873.1"/>
    </source>
</evidence>
<dbReference type="OrthoDB" id="554695at2"/>
<evidence type="ECO:0000313" key="10">
    <source>
        <dbReference type="Proteomes" id="UP000052022"/>
    </source>
</evidence>
<dbReference type="Proteomes" id="UP000052022">
    <property type="component" value="Unassembled WGS sequence"/>
</dbReference>
<dbReference type="InterPro" id="IPR052017">
    <property type="entry name" value="TSUP"/>
</dbReference>
<evidence type="ECO:0000256" key="3">
    <source>
        <dbReference type="ARBA" id="ARBA00022448"/>
    </source>
</evidence>
<keyword evidence="4 8" id="KW-1003">Cell membrane</keyword>
<dbReference type="Pfam" id="PF01925">
    <property type="entry name" value="TauE"/>
    <property type="match status" value="1"/>
</dbReference>
<accession>A0A0N7M099</accession>
<evidence type="ECO:0000256" key="8">
    <source>
        <dbReference type="RuleBase" id="RU363041"/>
    </source>
</evidence>
<keyword evidence="5 8" id="KW-0812">Transmembrane</keyword>
<feature type="transmembrane region" description="Helical" evidence="8">
    <location>
        <begin position="158"/>
        <end position="174"/>
    </location>
</feature>
<keyword evidence="3" id="KW-0813">Transport</keyword>
<sequence length="252" mass="25424">MFEVSIEVLALLLAAGFAAGFIDAVAGGGGLITVPVLLIAGANPVTALATNKVQGLFGAATAALTYARGGHVNLRAQAGSAAIAFVASILGALLVTRLPVELIRLVLPVLLVAVALFFALKKGLNDSDRAARMAPAVFAGTMVPLCAAYDGLLGPGAGSFYMIAFVSMAGYGVLKATAHTKLLNFASNAGALAAFAVVATPWWATGLAMGCAQILGARAGAALAQKQGARLIKPLLVLTTLTLAAKLIWDLL</sequence>
<dbReference type="PANTHER" id="PTHR30269:SF0">
    <property type="entry name" value="MEMBRANE TRANSPORTER PROTEIN YFCA-RELATED"/>
    <property type="match status" value="1"/>
</dbReference>
<proteinExistence type="inferred from homology"/>
<protein>
    <recommendedName>
        <fullName evidence="8">Probable membrane transporter protein</fullName>
    </recommendedName>
</protein>
<evidence type="ECO:0000256" key="1">
    <source>
        <dbReference type="ARBA" id="ARBA00004651"/>
    </source>
</evidence>
<dbReference type="STRING" id="928856.SAMN04488049_101100"/>
<reference evidence="9 10" key="1">
    <citation type="submission" date="2015-09" db="EMBL/GenBank/DDBJ databases">
        <authorList>
            <consortium name="Swine Surveillance"/>
        </authorList>
    </citation>
    <scope>NUCLEOTIDE SEQUENCE [LARGE SCALE GENOMIC DNA]</scope>
    <source>
        <strain evidence="9 10">CECT 7557</strain>
    </source>
</reference>
<feature type="transmembrane region" description="Helical" evidence="8">
    <location>
        <begin position="181"/>
        <end position="200"/>
    </location>
</feature>
<gene>
    <name evidence="9" type="ORF">TRM7557_02618</name>
</gene>
<keyword evidence="7 8" id="KW-0472">Membrane</keyword>
<feature type="transmembrane region" description="Helical" evidence="8">
    <location>
        <begin position="78"/>
        <end position="96"/>
    </location>
</feature>
<feature type="transmembrane region" description="Helical" evidence="8">
    <location>
        <begin position="102"/>
        <end position="120"/>
    </location>
</feature>
<evidence type="ECO:0000256" key="7">
    <source>
        <dbReference type="ARBA" id="ARBA00023136"/>
    </source>
</evidence>
<evidence type="ECO:0000256" key="6">
    <source>
        <dbReference type="ARBA" id="ARBA00022989"/>
    </source>
</evidence>
<evidence type="ECO:0000256" key="2">
    <source>
        <dbReference type="ARBA" id="ARBA00009142"/>
    </source>
</evidence>
<dbReference type="EMBL" id="CYSD01000037">
    <property type="protein sequence ID" value="CUH79873.1"/>
    <property type="molecule type" value="Genomic_DNA"/>
</dbReference>